<accession>A0ABR2KKC4</accession>
<dbReference type="InterPro" id="IPR001245">
    <property type="entry name" value="Ser-Thr/Tyr_kinase_cat_dom"/>
</dbReference>
<feature type="compositionally biased region" description="Basic residues" evidence="1">
    <location>
        <begin position="1052"/>
        <end position="1072"/>
    </location>
</feature>
<feature type="region of interest" description="Disordered" evidence="1">
    <location>
        <begin position="567"/>
        <end position="617"/>
    </location>
</feature>
<feature type="region of interest" description="Disordered" evidence="1">
    <location>
        <begin position="1030"/>
        <end position="1109"/>
    </location>
</feature>
<feature type="compositionally biased region" description="Basic residues" evidence="1">
    <location>
        <begin position="883"/>
        <end position="899"/>
    </location>
</feature>
<feature type="compositionally biased region" description="Basic and acidic residues" evidence="1">
    <location>
        <begin position="576"/>
        <end position="585"/>
    </location>
</feature>
<keyword evidence="4" id="KW-1185">Reference proteome</keyword>
<reference evidence="3 4" key="1">
    <citation type="submission" date="2024-04" db="EMBL/GenBank/DDBJ databases">
        <title>Tritrichomonas musculus Genome.</title>
        <authorList>
            <person name="Alves-Ferreira E."/>
            <person name="Grigg M."/>
            <person name="Lorenzi H."/>
            <person name="Galac M."/>
        </authorList>
    </citation>
    <scope>NUCLEOTIDE SEQUENCE [LARGE SCALE GENOMIC DNA]</scope>
    <source>
        <strain evidence="3 4">EAF2021</strain>
    </source>
</reference>
<dbReference type="Proteomes" id="UP001470230">
    <property type="component" value="Unassembled WGS sequence"/>
</dbReference>
<dbReference type="PANTHER" id="PTHR44329:SF214">
    <property type="entry name" value="PROTEIN KINASE DOMAIN-CONTAINING PROTEIN"/>
    <property type="match status" value="1"/>
</dbReference>
<dbReference type="InterPro" id="IPR016024">
    <property type="entry name" value="ARM-type_fold"/>
</dbReference>
<evidence type="ECO:0000313" key="3">
    <source>
        <dbReference type="EMBL" id="KAK8891592.1"/>
    </source>
</evidence>
<sequence>MSDFFSKLQPIIDASQNLQKDHLTVYIHCSKLNSLLQSIKLIPEKIESEKNNPSSGSEKKSPKRSINFKNRNAVSNIQNVIEQVQSMANQCLKETCVHYLLNNPIKTARKEIQSFRETLHNNFELLKLNSLAAEFKIPKEELLQQDHVDMKRISQILTQLTLKNRTDVADKIAQRFKSLKKIGIESELGEKQVLTIPDLQLPTTENLLLNHEDVRLGKEIGRGQSGSVHIGYIHRPNSDSNSTNANNDEIEVAVKVLFRRALTTPELESFRREIYTLSILVHPNLLKFYGYTENPPFYIVTDYMPNGSVFTALRNSPEKLTPTKRSLIAYDVAKGIEFLHQRNIIHRDLKSLNVLLDSDFRAKICDFGMARLNSNDPKTGLIGTVHWMAPEVLMSSPTYDSKVDVYSFGIFMWELLTGDMPYKDQKPHEIIAFVTDGGRPPLPDDIPPKLRELITKCWSKTTTERPTMSKVVSILGERDAHFPGTDEAAFQIATGIVNNHRSTKSMNVEGLKKRQLYGAKSPADNGGRRGRMIPPIPSGNKNDDLDDGLGIDLDDLAAAEQESLAQAAAAEKKKKKEQEQQELFKNDSFAFSNENSNTKSSGESSISVANDESSEIDTHKTIVSNELKIMDTAQLVNVLHREKDRETQNNALEILFKKISLSKRESDIAVKAGLCNILSHILDQKSQSSDNVLRVLAKFSSSGDYNQIFDITVLKSLLRYSELDEDSAEEMRSRALSVLISASSKQVDFLKESPLFITQLLSFIVKPPSNQQLCKSLLQLIRKLLSATNIFPGVTVMQLLFSAKLSLLEPLRPIVIDCITILVSRFKDGKEQMTREMMIECIKDINSCQPILDGYASDIIDNTDNDNSSTAEDSTDDEQQTKSSKKKKNKKKKKKNKKTQVVKYSNDGLLVSLLFTAKANETVFSFLVKIAEKKRFAQKIAKQLPSGLNTEVVASLYRPLLNNKKCLQILSNISEFYSVLSYLIAHHEYNLTFQVLRSVDQIPEDLVNHSPLCRLITEAFNAAGTNALSLSPTSSENTLSESTDNNESSSSKSHKTSGSKLSHKSKSKKSKKDKKDKNKSKESFEIEDEDDLNTSLTSNQSASTFATQNEDDETDEIMLMGCVYNLSKDDAYYYEFKGLFPKIWNILINGPPSLKLPSFLAVTSLACFNLDGIDVKVLFNICSVYVSYNSSITREVAFKFINLHLSDDKIDLYEAVNFFIKNHVTFNDDIEKNSVKLFLNAATSSSDKRMSLFKDRLEEIYDSLLHHNE</sequence>
<dbReference type="InterPro" id="IPR011989">
    <property type="entry name" value="ARM-like"/>
</dbReference>
<evidence type="ECO:0000256" key="1">
    <source>
        <dbReference type="SAM" id="MobiDB-lite"/>
    </source>
</evidence>
<feature type="region of interest" description="Disordered" evidence="1">
    <location>
        <begin position="47"/>
        <end position="68"/>
    </location>
</feature>
<dbReference type="PRINTS" id="PR00109">
    <property type="entry name" value="TYRKINASE"/>
</dbReference>
<dbReference type="PANTHER" id="PTHR44329">
    <property type="entry name" value="SERINE/THREONINE-PROTEIN KINASE TNNI3K-RELATED"/>
    <property type="match status" value="1"/>
</dbReference>
<proteinExistence type="predicted"/>
<comment type="caution">
    <text evidence="3">The sequence shown here is derived from an EMBL/GenBank/DDBJ whole genome shotgun (WGS) entry which is preliminary data.</text>
</comment>
<feature type="region of interest" description="Disordered" evidence="1">
    <location>
        <begin position="517"/>
        <end position="548"/>
    </location>
</feature>
<organism evidence="3 4">
    <name type="scientific">Tritrichomonas musculus</name>
    <dbReference type="NCBI Taxonomy" id="1915356"/>
    <lineage>
        <taxon>Eukaryota</taxon>
        <taxon>Metamonada</taxon>
        <taxon>Parabasalia</taxon>
        <taxon>Tritrichomonadida</taxon>
        <taxon>Tritrichomonadidae</taxon>
        <taxon>Tritrichomonas</taxon>
    </lineage>
</organism>
<dbReference type="Gene3D" id="1.10.510.10">
    <property type="entry name" value="Transferase(Phosphotransferase) domain 1"/>
    <property type="match status" value="1"/>
</dbReference>
<feature type="domain" description="Protein kinase" evidence="2">
    <location>
        <begin position="214"/>
        <end position="482"/>
    </location>
</feature>
<dbReference type="SUPFAM" id="SSF56112">
    <property type="entry name" value="Protein kinase-like (PK-like)"/>
    <property type="match status" value="1"/>
</dbReference>
<feature type="compositionally biased region" description="Low complexity" evidence="1">
    <location>
        <begin position="1030"/>
        <end position="1051"/>
    </location>
</feature>
<evidence type="ECO:0000313" key="4">
    <source>
        <dbReference type="Proteomes" id="UP001470230"/>
    </source>
</evidence>
<name>A0ABR2KKC4_9EUKA</name>
<feature type="region of interest" description="Disordered" evidence="1">
    <location>
        <begin position="863"/>
        <end position="899"/>
    </location>
</feature>
<feature type="compositionally biased region" description="Low complexity" evidence="1">
    <location>
        <begin position="863"/>
        <end position="872"/>
    </location>
</feature>
<dbReference type="Gene3D" id="1.25.10.10">
    <property type="entry name" value="Leucine-rich Repeat Variant"/>
    <property type="match status" value="1"/>
</dbReference>
<feature type="compositionally biased region" description="Polar residues" evidence="1">
    <location>
        <begin position="1093"/>
        <end position="1108"/>
    </location>
</feature>
<dbReference type="InterPro" id="IPR008271">
    <property type="entry name" value="Ser/Thr_kinase_AS"/>
</dbReference>
<dbReference type="PROSITE" id="PS00108">
    <property type="entry name" value="PROTEIN_KINASE_ST"/>
    <property type="match status" value="1"/>
</dbReference>
<protein>
    <recommendedName>
        <fullName evidence="2">Protein kinase domain-containing protein</fullName>
    </recommendedName>
</protein>
<dbReference type="InterPro" id="IPR000719">
    <property type="entry name" value="Prot_kinase_dom"/>
</dbReference>
<dbReference type="Gene3D" id="3.30.200.20">
    <property type="entry name" value="Phosphorylase Kinase, domain 1"/>
    <property type="match status" value="1"/>
</dbReference>
<dbReference type="CDD" id="cd13999">
    <property type="entry name" value="STKc_MAP3K-like"/>
    <property type="match status" value="1"/>
</dbReference>
<dbReference type="Pfam" id="PF07714">
    <property type="entry name" value="PK_Tyr_Ser-Thr"/>
    <property type="match status" value="1"/>
</dbReference>
<feature type="compositionally biased region" description="Polar residues" evidence="1">
    <location>
        <begin position="589"/>
        <end position="611"/>
    </location>
</feature>
<dbReference type="SMART" id="SM00220">
    <property type="entry name" value="S_TKc"/>
    <property type="match status" value="1"/>
</dbReference>
<dbReference type="EMBL" id="JAPFFF010000004">
    <property type="protein sequence ID" value="KAK8891592.1"/>
    <property type="molecule type" value="Genomic_DNA"/>
</dbReference>
<dbReference type="SUPFAM" id="SSF48371">
    <property type="entry name" value="ARM repeat"/>
    <property type="match status" value="1"/>
</dbReference>
<feature type="compositionally biased region" description="Basic and acidic residues" evidence="1">
    <location>
        <begin position="1073"/>
        <end position="1084"/>
    </location>
</feature>
<evidence type="ECO:0000259" key="2">
    <source>
        <dbReference type="PROSITE" id="PS50011"/>
    </source>
</evidence>
<dbReference type="InterPro" id="IPR011009">
    <property type="entry name" value="Kinase-like_dom_sf"/>
</dbReference>
<gene>
    <name evidence="3" type="ORF">M9Y10_028805</name>
</gene>
<dbReference type="PROSITE" id="PS50011">
    <property type="entry name" value="PROTEIN_KINASE_DOM"/>
    <property type="match status" value="1"/>
</dbReference>
<dbReference type="InterPro" id="IPR051681">
    <property type="entry name" value="Ser/Thr_Kinases-Pseudokinases"/>
</dbReference>